<organism evidence="1 2">
    <name type="scientific">Plakobranchus ocellatus</name>
    <dbReference type="NCBI Taxonomy" id="259542"/>
    <lineage>
        <taxon>Eukaryota</taxon>
        <taxon>Metazoa</taxon>
        <taxon>Spiralia</taxon>
        <taxon>Lophotrochozoa</taxon>
        <taxon>Mollusca</taxon>
        <taxon>Gastropoda</taxon>
        <taxon>Heterobranchia</taxon>
        <taxon>Euthyneura</taxon>
        <taxon>Panpulmonata</taxon>
        <taxon>Sacoglossa</taxon>
        <taxon>Placobranchoidea</taxon>
        <taxon>Plakobranchidae</taxon>
        <taxon>Plakobranchus</taxon>
    </lineage>
</organism>
<dbReference type="AlphaFoldDB" id="A0AAV3ZQ25"/>
<dbReference type="SUPFAM" id="SSF57756">
    <property type="entry name" value="Retrovirus zinc finger-like domains"/>
    <property type="match status" value="1"/>
</dbReference>
<dbReference type="GO" id="GO:0008270">
    <property type="term" value="F:zinc ion binding"/>
    <property type="evidence" value="ECO:0007669"/>
    <property type="project" value="InterPro"/>
</dbReference>
<gene>
    <name evidence="1" type="ORF">PoB_002432500</name>
</gene>
<proteinExistence type="predicted"/>
<dbReference type="InterPro" id="IPR036875">
    <property type="entry name" value="Znf_CCHC_sf"/>
</dbReference>
<comment type="caution">
    <text evidence="1">The sequence shown here is derived from an EMBL/GenBank/DDBJ whole genome shotgun (WGS) entry which is preliminary data.</text>
</comment>
<accession>A0AAV3ZQ25</accession>
<name>A0AAV3ZQ25_9GAST</name>
<sequence length="161" mass="17945">MRSSRAPKPRKLRVLLSRLALSVLGPIRKVLPSQNFGTQILLQEASRIPTQGAEIMEGLSHIQHHVLPKGKTCLNCKKPNHFANVCRSKKADVKQITEGSSETEEIFTLRSSKKVPTTSVFINNQNICFIINTVASVNVITEARYNNMKKKPQLKLSSIAI</sequence>
<dbReference type="Gene3D" id="4.10.60.10">
    <property type="entry name" value="Zinc finger, CCHC-type"/>
    <property type="match status" value="1"/>
</dbReference>
<dbReference type="EMBL" id="BLXT01002815">
    <property type="protein sequence ID" value="GFN97819.1"/>
    <property type="molecule type" value="Genomic_DNA"/>
</dbReference>
<keyword evidence="2" id="KW-1185">Reference proteome</keyword>
<reference evidence="1 2" key="1">
    <citation type="journal article" date="2021" name="Elife">
        <title>Chloroplast acquisition without the gene transfer in kleptoplastic sea slugs, Plakobranchus ocellatus.</title>
        <authorList>
            <person name="Maeda T."/>
            <person name="Takahashi S."/>
            <person name="Yoshida T."/>
            <person name="Shimamura S."/>
            <person name="Takaki Y."/>
            <person name="Nagai Y."/>
            <person name="Toyoda A."/>
            <person name="Suzuki Y."/>
            <person name="Arimoto A."/>
            <person name="Ishii H."/>
            <person name="Satoh N."/>
            <person name="Nishiyama T."/>
            <person name="Hasebe M."/>
            <person name="Maruyama T."/>
            <person name="Minagawa J."/>
            <person name="Obokata J."/>
            <person name="Shigenobu S."/>
        </authorList>
    </citation>
    <scope>NUCLEOTIDE SEQUENCE [LARGE SCALE GENOMIC DNA]</scope>
</reference>
<dbReference type="Proteomes" id="UP000735302">
    <property type="component" value="Unassembled WGS sequence"/>
</dbReference>
<evidence type="ECO:0000313" key="1">
    <source>
        <dbReference type="EMBL" id="GFN97819.1"/>
    </source>
</evidence>
<evidence type="ECO:0000313" key="2">
    <source>
        <dbReference type="Proteomes" id="UP000735302"/>
    </source>
</evidence>
<protein>
    <submittedName>
        <fullName evidence="1">Poly [ADP-ribose] polymerase</fullName>
    </submittedName>
</protein>
<dbReference type="GO" id="GO:0003676">
    <property type="term" value="F:nucleic acid binding"/>
    <property type="evidence" value="ECO:0007669"/>
    <property type="project" value="InterPro"/>
</dbReference>